<proteinExistence type="predicted"/>
<evidence type="ECO:0000313" key="2">
    <source>
        <dbReference type="EMBL" id="GAI53677.1"/>
    </source>
</evidence>
<name>X1PBJ0_9ZZZZ</name>
<gene>
    <name evidence="2" type="ORF">S06H3_63069</name>
</gene>
<comment type="caution">
    <text evidence="2">The sequence shown here is derived from an EMBL/GenBank/DDBJ whole genome shotgun (WGS) entry which is preliminary data.</text>
</comment>
<feature type="non-terminal residue" evidence="2">
    <location>
        <position position="142"/>
    </location>
</feature>
<dbReference type="AlphaFoldDB" id="X1PBJ0"/>
<feature type="region of interest" description="Disordered" evidence="1">
    <location>
        <begin position="1"/>
        <end position="30"/>
    </location>
</feature>
<accession>X1PBJ0</accession>
<protein>
    <submittedName>
        <fullName evidence="2">Uncharacterized protein</fullName>
    </submittedName>
</protein>
<feature type="non-terminal residue" evidence="2">
    <location>
        <position position="1"/>
    </location>
</feature>
<sequence>GVSTNIPVPLGENTTGTVQQSIGREGTDTTASLPFQLGKNTTATVQQTVGKMGNATAFSLSTTRDDKTTVYTTYKITEDPAGEKTFSTVFGEKTKVSERLSLYREERFSGRSGAEDGIYGGLFGADYALTQHWGLGMTYERS</sequence>
<dbReference type="EMBL" id="BARV01041749">
    <property type="protein sequence ID" value="GAI53677.1"/>
    <property type="molecule type" value="Genomic_DNA"/>
</dbReference>
<organism evidence="2">
    <name type="scientific">marine sediment metagenome</name>
    <dbReference type="NCBI Taxonomy" id="412755"/>
    <lineage>
        <taxon>unclassified sequences</taxon>
        <taxon>metagenomes</taxon>
        <taxon>ecological metagenomes</taxon>
    </lineage>
</organism>
<reference evidence="2" key="1">
    <citation type="journal article" date="2014" name="Front. Microbiol.">
        <title>High frequency of phylogenetically diverse reductive dehalogenase-homologous genes in deep subseafloor sedimentary metagenomes.</title>
        <authorList>
            <person name="Kawai M."/>
            <person name="Futagami T."/>
            <person name="Toyoda A."/>
            <person name="Takaki Y."/>
            <person name="Nishi S."/>
            <person name="Hori S."/>
            <person name="Arai W."/>
            <person name="Tsubouchi T."/>
            <person name="Morono Y."/>
            <person name="Uchiyama I."/>
            <person name="Ito T."/>
            <person name="Fujiyama A."/>
            <person name="Inagaki F."/>
            <person name="Takami H."/>
        </authorList>
    </citation>
    <scope>NUCLEOTIDE SEQUENCE</scope>
    <source>
        <strain evidence="2">Expedition CK06-06</strain>
    </source>
</reference>
<evidence type="ECO:0000256" key="1">
    <source>
        <dbReference type="SAM" id="MobiDB-lite"/>
    </source>
</evidence>